<comment type="caution">
    <text evidence="1">The sequence shown here is derived from an EMBL/GenBank/DDBJ whole genome shotgun (WGS) entry which is preliminary data.</text>
</comment>
<proteinExistence type="predicted"/>
<evidence type="ECO:0000313" key="1">
    <source>
        <dbReference type="EMBL" id="KAK9002393.1"/>
    </source>
</evidence>
<evidence type="ECO:0000313" key="2">
    <source>
        <dbReference type="Proteomes" id="UP001396334"/>
    </source>
</evidence>
<dbReference type="PANTHER" id="PTHR33116:SF86">
    <property type="entry name" value="REVERSE TRANSCRIPTASE DOMAIN-CONTAINING PROTEIN"/>
    <property type="match status" value="1"/>
</dbReference>
<organism evidence="1 2">
    <name type="scientific">Hibiscus sabdariffa</name>
    <name type="common">roselle</name>
    <dbReference type="NCBI Taxonomy" id="183260"/>
    <lineage>
        <taxon>Eukaryota</taxon>
        <taxon>Viridiplantae</taxon>
        <taxon>Streptophyta</taxon>
        <taxon>Embryophyta</taxon>
        <taxon>Tracheophyta</taxon>
        <taxon>Spermatophyta</taxon>
        <taxon>Magnoliopsida</taxon>
        <taxon>eudicotyledons</taxon>
        <taxon>Gunneridae</taxon>
        <taxon>Pentapetalae</taxon>
        <taxon>rosids</taxon>
        <taxon>malvids</taxon>
        <taxon>Malvales</taxon>
        <taxon>Malvaceae</taxon>
        <taxon>Malvoideae</taxon>
        <taxon>Hibiscus</taxon>
    </lineage>
</organism>
<gene>
    <name evidence="1" type="ORF">V6N11_025076</name>
</gene>
<sequence length="126" mass="14282">MTQAKVIESVLNIFGEFSGHQISRHKTCIYFSPNTNASLQLSISNYLGYQHVTCLGKYLGVPVLHRRSLRTDYNFILEKLRDRLNGWASTMTEHLKHKLFTGASLGLSATIVTSRHLLANQYNSLQ</sequence>
<protein>
    <recommendedName>
        <fullName evidence="3">Reverse transcriptase</fullName>
    </recommendedName>
</protein>
<accession>A0ABR2QNY7</accession>
<dbReference type="PANTHER" id="PTHR33116">
    <property type="entry name" value="REVERSE TRANSCRIPTASE ZINC-BINDING DOMAIN-CONTAINING PROTEIN-RELATED-RELATED"/>
    <property type="match status" value="1"/>
</dbReference>
<dbReference type="Proteomes" id="UP001396334">
    <property type="component" value="Unassembled WGS sequence"/>
</dbReference>
<name>A0ABR2QNY7_9ROSI</name>
<keyword evidence="2" id="KW-1185">Reference proteome</keyword>
<reference evidence="1 2" key="1">
    <citation type="journal article" date="2024" name="G3 (Bethesda)">
        <title>Genome assembly of Hibiscus sabdariffa L. provides insights into metabolisms of medicinal natural products.</title>
        <authorList>
            <person name="Kim T."/>
        </authorList>
    </citation>
    <scope>NUCLEOTIDE SEQUENCE [LARGE SCALE GENOMIC DNA]</scope>
    <source>
        <strain evidence="1">TK-2024</strain>
        <tissue evidence="1">Old leaves</tissue>
    </source>
</reference>
<evidence type="ECO:0008006" key="3">
    <source>
        <dbReference type="Google" id="ProtNLM"/>
    </source>
</evidence>
<dbReference type="EMBL" id="JBBPBN010000035">
    <property type="protein sequence ID" value="KAK9002393.1"/>
    <property type="molecule type" value="Genomic_DNA"/>
</dbReference>